<dbReference type="InterPro" id="IPR000086">
    <property type="entry name" value="NUDIX_hydrolase_dom"/>
</dbReference>
<dbReference type="InterPro" id="IPR051325">
    <property type="entry name" value="Nudix_hydrolase_domain"/>
</dbReference>
<dbReference type="InterPro" id="IPR020476">
    <property type="entry name" value="Nudix_hydrolase"/>
</dbReference>
<protein>
    <submittedName>
        <fullName evidence="6">NUDIX hydrolase</fullName>
        <ecNumber evidence="6">3.6.-.-</ecNumber>
    </submittedName>
</protein>
<dbReference type="GO" id="GO:0006167">
    <property type="term" value="P:AMP biosynthetic process"/>
    <property type="evidence" value="ECO:0007669"/>
    <property type="project" value="TreeGrafter"/>
</dbReference>
<dbReference type="InterPro" id="IPR029033">
    <property type="entry name" value="His_PPase_superfam"/>
</dbReference>
<dbReference type="CDD" id="cd07067">
    <property type="entry name" value="HP_PGM_like"/>
    <property type="match status" value="1"/>
</dbReference>
<dbReference type="GO" id="GO:0006754">
    <property type="term" value="P:ATP biosynthetic process"/>
    <property type="evidence" value="ECO:0007669"/>
    <property type="project" value="TreeGrafter"/>
</dbReference>
<dbReference type="SUPFAM" id="SSF53254">
    <property type="entry name" value="Phosphoglycerate mutase-like"/>
    <property type="match status" value="1"/>
</dbReference>
<proteinExistence type="inferred from homology"/>
<dbReference type="PANTHER" id="PTHR21340">
    <property type="entry name" value="DIADENOSINE 5,5-P1,P4-TETRAPHOSPHATE PYROPHOSPHOHYDROLASE MUTT"/>
    <property type="match status" value="1"/>
</dbReference>
<dbReference type="CDD" id="cd03673">
    <property type="entry name" value="NUDIX_Ap6A_hydrolase"/>
    <property type="match status" value="1"/>
</dbReference>
<evidence type="ECO:0000256" key="1">
    <source>
        <dbReference type="ARBA" id="ARBA00005582"/>
    </source>
</evidence>
<accession>A0AAU7DX97</accession>
<evidence type="ECO:0000256" key="3">
    <source>
        <dbReference type="RuleBase" id="RU003476"/>
    </source>
</evidence>
<dbReference type="InterPro" id="IPR015797">
    <property type="entry name" value="NUDIX_hydrolase-like_dom_sf"/>
</dbReference>
<dbReference type="GO" id="GO:0004081">
    <property type="term" value="F:bis(5'-nucleosyl)-tetraphosphatase (asymmetrical) activity"/>
    <property type="evidence" value="ECO:0007669"/>
    <property type="project" value="TreeGrafter"/>
</dbReference>
<dbReference type="Gene3D" id="3.90.79.10">
    <property type="entry name" value="Nucleoside Triphosphate Pyrophosphohydrolase"/>
    <property type="match status" value="1"/>
</dbReference>
<gene>
    <name evidence="6" type="ORF">V5R04_15715</name>
</gene>
<evidence type="ECO:0000256" key="2">
    <source>
        <dbReference type="ARBA" id="ARBA00022801"/>
    </source>
</evidence>
<dbReference type="PROSITE" id="PS00893">
    <property type="entry name" value="NUDIX_BOX"/>
    <property type="match status" value="1"/>
</dbReference>
<evidence type="ECO:0000259" key="5">
    <source>
        <dbReference type="PROSITE" id="PS51462"/>
    </source>
</evidence>
<dbReference type="PRINTS" id="PR00502">
    <property type="entry name" value="NUDIXFAMILY"/>
</dbReference>
<dbReference type="EMBL" id="CP146203">
    <property type="protein sequence ID" value="XBH21632.1"/>
    <property type="molecule type" value="Genomic_DNA"/>
</dbReference>
<feature type="region of interest" description="Disordered" evidence="4">
    <location>
        <begin position="1"/>
        <end position="24"/>
    </location>
</feature>
<dbReference type="InterPro" id="IPR013078">
    <property type="entry name" value="His_Pase_superF_clade-1"/>
</dbReference>
<evidence type="ECO:0000313" key="6">
    <source>
        <dbReference type="EMBL" id="XBH21632.1"/>
    </source>
</evidence>
<keyword evidence="2 3" id="KW-0378">Hydrolase</keyword>
<dbReference type="InterPro" id="IPR020084">
    <property type="entry name" value="NUDIX_hydrolase_CS"/>
</dbReference>
<dbReference type="EC" id="3.6.-.-" evidence="6"/>
<name>A0AAU7DX97_9MICO</name>
<organism evidence="6">
    <name type="scientific">Jonesiaceae bacterium BS-20</name>
    <dbReference type="NCBI Taxonomy" id="3120821"/>
    <lineage>
        <taxon>Bacteria</taxon>
        <taxon>Bacillati</taxon>
        <taxon>Actinomycetota</taxon>
        <taxon>Actinomycetes</taxon>
        <taxon>Micrococcales</taxon>
        <taxon>Jonesiaceae</taxon>
    </lineage>
</organism>
<sequence length="351" mass="38303">MKLRKIPKNKVSGGRVRGQTGVGPQSQSRVSVIECAGAIVWRVKHEVLEVLLIHRPRYDDWSWPKGKVDPGETLPAAAVREVQEETGKAIHLGIPLPGLQYVTPEGELKRVHYWAARVASAKDPALSARMPVRSVDPTEVDEFKWLPVAQAVKKLSRAADRTPLGALEKAHRRGELDSRAIIVVRHGKALARAQWQGATDQRPLTPLGVAQAQALIPILASYGISHVVTSQWSRCAQTVAPYEQHTKIKSVHLEELTEASHERNPELVSLAVNSLIVGTTATVLCTHRPVLKTLFAGLTQWTSAELTKALPNKDPYLAPGDAFVAHVVQTAGSTNPAPQIIGVELVRPILF</sequence>
<dbReference type="PANTHER" id="PTHR21340:SF0">
    <property type="entry name" value="BIS(5'-NUCLEOSYL)-TETRAPHOSPHATASE [ASYMMETRICAL]"/>
    <property type="match status" value="1"/>
</dbReference>
<reference evidence="6" key="1">
    <citation type="submission" date="2024-02" db="EMBL/GenBank/DDBJ databases">
        <title>Tomenella chthoni gen. nov. sp. nov., a member of the family Jonesiaceae isolated from bat guano.</title>
        <authorList>
            <person name="Miller S.L."/>
            <person name="King J."/>
            <person name="Sankaranarayanan K."/>
            <person name="Lawson P.A."/>
        </authorList>
    </citation>
    <scope>NUCLEOTIDE SEQUENCE</scope>
    <source>
        <strain evidence="6">BS-20</strain>
    </source>
</reference>
<dbReference type="SMART" id="SM00855">
    <property type="entry name" value="PGAM"/>
    <property type="match status" value="1"/>
</dbReference>
<dbReference type="Pfam" id="PF00293">
    <property type="entry name" value="NUDIX"/>
    <property type="match status" value="1"/>
</dbReference>
<comment type="similarity">
    <text evidence="1 3">Belongs to the Nudix hydrolase family.</text>
</comment>
<dbReference type="AlphaFoldDB" id="A0AAU7DX97"/>
<dbReference type="Pfam" id="PF00300">
    <property type="entry name" value="His_Phos_1"/>
    <property type="match status" value="1"/>
</dbReference>
<dbReference type="Gene3D" id="3.40.50.1240">
    <property type="entry name" value="Phosphoglycerate mutase-like"/>
    <property type="match status" value="1"/>
</dbReference>
<evidence type="ECO:0000256" key="4">
    <source>
        <dbReference type="SAM" id="MobiDB-lite"/>
    </source>
</evidence>
<feature type="domain" description="Nudix hydrolase" evidence="5">
    <location>
        <begin position="31"/>
        <end position="169"/>
    </location>
</feature>
<dbReference type="SUPFAM" id="SSF55811">
    <property type="entry name" value="Nudix"/>
    <property type="match status" value="1"/>
</dbReference>
<dbReference type="PROSITE" id="PS51462">
    <property type="entry name" value="NUDIX"/>
    <property type="match status" value="1"/>
</dbReference>